<evidence type="ECO:0000313" key="3">
    <source>
        <dbReference type="EMBL" id="PBK75304.1"/>
    </source>
</evidence>
<dbReference type="PANTHER" id="PTHR43364:SF4">
    <property type="entry name" value="NAD(P)-LINKED OXIDOREDUCTASE SUPERFAMILY PROTEIN"/>
    <property type="match status" value="1"/>
</dbReference>
<feature type="domain" description="NADP-dependent oxidoreductase" evidence="2">
    <location>
        <begin position="41"/>
        <end position="219"/>
    </location>
</feature>
<evidence type="ECO:0000256" key="1">
    <source>
        <dbReference type="ARBA" id="ARBA00023002"/>
    </source>
</evidence>
<dbReference type="InterPro" id="IPR050523">
    <property type="entry name" value="AKR_Detox_Biosynth"/>
</dbReference>
<dbReference type="InterPro" id="IPR036812">
    <property type="entry name" value="NAD(P)_OxRdtase_dom_sf"/>
</dbReference>
<feature type="domain" description="NADP-dependent oxidoreductase" evidence="2">
    <location>
        <begin position="233"/>
        <end position="300"/>
    </location>
</feature>
<dbReference type="SUPFAM" id="SSF51430">
    <property type="entry name" value="NAD(P)-linked oxidoreductase"/>
    <property type="match status" value="1"/>
</dbReference>
<reference evidence="4" key="1">
    <citation type="journal article" date="2017" name="Nat. Ecol. Evol.">
        <title>Genome expansion and lineage-specific genetic innovations in the forest pathogenic fungi Armillaria.</title>
        <authorList>
            <person name="Sipos G."/>
            <person name="Prasanna A.N."/>
            <person name="Walter M.C."/>
            <person name="O'Connor E."/>
            <person name="Balint B."/>
            <person name="Krizsan K."/>
            <person name="Kiss B."/>
            <person name="Hess J."/>
            <person name="Varga T."/>
            <person name="Slot J."/>
            <person name="Riley R."/>
            <person name="Boka B."/>
            <person name="Rigling D."/>
            <person name="Barry K."/>
            <person name="Lee J."/>
            <person name="Mihaltcheva S."/>
            <person name="LaButti K."/>
            <person name="Lipzen A."/>
            <person name="Waldron R."/>
            <person name="Moloney N.M."/>
            <person name="Sperisen C."/>
            <person name="Kredics L."/>
            <person name="Vagvoelgyi C."/>
            <person name="Patrignani A."/>
            <person name="Fitzpatrick D."/>
            <person name="Nagy I."/>
            <person name="Doyle S."/>
            <person name="Anderson J.B."/>
            <person name="Grigoriev I.V."/>
            <person name="Gueldener U."/>
            <person name="Muensterkoetter M."/>
            <person name="Nagy L.G."/>
        </authorList>
    </citation>
    <scope>NUCLEOTIDE SEQUENCE [LARGE SCALE GENOMIC DNA]</scope>
    <source>
        <strain evidence="4">28-4</strain>
    </source>
</reference>
<gene>
    <name evidence="3" type="ORF">ARMSODRAFT_985347</name>
</gene>
<keyword evidence="1" id="KW-0560">Oxidoreductase</keyword>
<name>A0A2H3C1Y3_9AGAR</name>
<sequence length="311" mass="35244">MALKADYYAFLLVRICLVQHPFILTFSVCMRLGSSGLTISRIILGCMSYGSAEYQPWILPEEEGISHIKAAYDAGINTFDTANAYSNGLSLPTSEVILGKAIKQFNLPRDTIVIMTKWLPGMDLDGMGYVNQYGLGRKHIFDSVKYSLERLQLDYIDVLQCHRFDNDTPISETMQALHDVVKAGYVRYIGMSSCFAYQYYAIENKLTPFILMQNHHSLIYHNWMPMYDLAGGWFETIMNRVEELATKKEISMAQIALAWIMNRDGVSAPIVGTTSLKNLYDLLGAIHVKLTAEEMAYLEEPYKPQAIIGHF</sequence>
<evidence type="ECO:0000313" key="4">
    <source>
        <dbReference type="Proteomes" id="UP000218334"/>
    </source>
</evidence>
<dbReference type="GO" id="GO:0016491">
    <property type="term" value="F:oxidoreductase activity"/>
    <property type="evidence" value="ECO:0007669"/>
    <property type="project" value="UniProtKB-KW"/>
</dbReference>
<dbReference type="InterPro" id="IPR023210">
    <property type="entry name" value="NADP_OxRdtase_dom"/>
</dbReference>
<organism evidence="3 4">
    <name type="scientific">Armillaria solidipes</name>
    <dbReference type="NCBI Taxonomy" id="1076256"/>
    <lineage>
        <taxon>Eukaryota</taxon>
        <taxon>Fungi</taxon>
        <taxon>Dikarya</taxon>
        <taxon>Basidiomycota</taxon>
        <taxon>Agaricomycotina</taxon>
        <taxon>Agaricomycetes</taxon>
        <taxon>Agaricomycetidae</taxon>
        <taxon>Agaricales</taxon>
        <taxon>Marasmiineae</taxon>
        <taxon>Physalacriaceae</taxon>
        <taxon>Armillaria</taxon>
    </lineage>
</organism>
<proteinExistence type="predicted"/>
<dbReference type="Proteomes" id="UP000218334">
    <property type="component" value="Unassembled WGS sequence"/>
</dbReference>
<protein>
    <submittedName>
        <fullName evidence="3">Aldo/keto reductase</fullName>
    </submittedName>
</protein>
<dbReference type="AlphaFoldDB" id="A0A2H3C1Y3"/>
<dbReference type="Gene3D" id="3.20.20.100">
    <property type="entry name" value="NADP-dependent oxidoreductase domain"/>
    <property type="match status" value="1"/>
</dbReference>
<dbReference type="PANTHER" id="PTHR43364">
    <property type="entry name" value="NADH-SPECIFIC METHYLGLYOXAL REDUCTASE-RELATED"/>
    <property type="match status" value="1"/>
</dbReference>
<dbReference type="STRING" id="1076256.A0A2H3C1Y3"/>
<dbReference type="Pfam" id="PF00248">
    <property type="entry name" value="Aldo_ket_red"/>
    <property type="match status" value="2"/>
</dbReference>
<dbReference type="EMBL" id="KZ293417">
    <property type="protein sequence ID" value="PBK75304.1"/>
    <property type="molecule type" value="Genomic_DNA"/>
</dbReference>
<keyword evidence="4" id="KW-1185">Reference proteome</keyword>
<accession>A0A2H3C1Y3</accession>
<evidence type="ECO:0000259" key="2">
    <source>
        <dbReference type="Pfam" id="PF00248"/>
    </source>
</evidence>